<keyword evidence="10 17" id="KW-0406">Ion transport</keyword>
<feature type="domain" description="EGF-like" evidence="19">
    <location>
        <begin position="492"/>
        <end position="534"/>
    </location>
</feature>
<dbReference type="InterPro" id="IPR049883">
    <property type="entry name" value="NOTCH1_EGF-like"/>
</dbReference>
<comment type="caution">
    <text evidence="20">The sequence shown here is derived from an EMBL/GenBank/DDBJ whole genome shotgun (WGS) entry which is preliminary data.</text>
</comment>
<dbReference type="GO" id="GO:0007219">
    <property type="term" value="P:Notch signaling pathway"/>
    <property type="evidence" value="ECO:0007669"/>
    <property type="project" value="TreeGrafter"/>
</dbReference>
<evidence type="ECO:0000256" key="3">
    <source>
        <dbReference type="ARBA" id="ARBA00022448"/>
    </source>
</evidence>
<evidence type="ECO:0000256" key="17">
    <source>
        <dbReference type="RuleBase" id="RU000679"/>
    </source>
</evidence>
<evidence type="ECO:0000256" key="9">
    <source>
        <dbReference type="ARBA" id="ARBA00023053"/>
    </source>
</evidence>
<feature type="disulfide bond" evidence="16">
    <location>
        <begin position="172"/>
        <end position="181"/>
    </location>
</feature>
<feature type="disulfide bond" evidence="16">
    <location>
        <begin position="439"/>
        <end position="448"/>
    </location>
</feature>
<keyword evidence="11 18" id="KW-0472">Membrane</keyword>
<feature type="disulfide bond" evidence="16">
    <location>
        <begin position="132"/>
        <end position="141"/>
    </location>
</feature>
<keyword evidence="15 17" id="KW-0407">Ion channel</keyword>
<keyword evidence="3 17" id="KW-0813">Transport</keyword>
<dbReference type="OrthoDB" id="430340at2759"/>
<feature type="domain" description="EGF-like" evidence="19">
    <location>
        <begin position="290"/>
        <end position="330"/>
    </location>
</feature>
<feature type="domain" description="EGF-like" evidence="19">
    <location>
        <begin position="371"/>
        <end position="408"/>
    </location>
</feature>
<accession>A0A8S1HT57</accession>
<comment type="subcellular location">
    <subcellularLocation>
        <location evidence="1">Membrane</location>
        <topology evidence="1">Multi-pass membrane protein</topology>
    </subcellularLocation>
</comment>
<name>A0A8S1HT57_9PELO</name>
<dbReference type="SUPFAM" id="SSF57196">
    <property type="entry name" value="EGF/Laminin"/>
    <property type="match status" value="6"/>
</dbReference>
<dbReference type="InterPro" id="IPR000152">
    <property type="entry name" value="EGF-type_Asp/Asn_hydroxyl_site"/>
</dbReference>
<feature type="disulfide bond" evidence="16">
    <location>
        <begin position="320"/>
        <end position="329"/>
    </location>
</feature>
<feature type="disulfide bond" evidence="16">
    <location>
        <begin position="480"/>
        <end position="489"/>
    </location>
</feature>
<feature type="domain" description="EGF-like" evidence="19">
    <location>
        <begin position="144"/>
        <end position="182"/>
    </location>
</feature>
<dbReference type="InterPro" id="IPR000742">
    <property type="entry name" value="EGF"/>
</dbReference>
<feature type="disulfide bond" evidence="16">
    <location>
        <begin position="398"/>
        <end position="407"/>
    </location>
</feature>
<feature type="disulfide bond" evidence="16">
    <location>
        <begin position="153"/>
        <end position="170"/>
    </location>
</feature>
<dbReference type="PROSITE" id="PS00010">
    <property type="entry name" value="ASX_HYDROXYL"/>
    <property type="match status" value="1"/>
</dbReference>
<dbReference type="Gene3D" id="2.60.470.10">
    <property type="entry name" value="Acid-sensing ion channels like domains"/>
    <property type="match status" value="1"/>
</dbReference>
<feature type="disulfide bond" evidence="16">
    <location>
        <begin position="93"/>
        <end position="102"/>
    </location>
</feature>
<evidence type="ECO:0000256" key="7">
    <source>
        <dbReference type="ARBA" id="ARBA00022737"/>
    </source>
</evidence>
<dbReference type="GO" id="GO:0005112">
    <property type="term" value="F:Notch binding"/>
    <property type="evidence" value="ECO:0007669"/>
    <property type="project" value="TreeGrafter"/>
</dbReference>
<feature type="transmembrane region" description="Helical" evidence="18">
    <location>
        <begin position="863"/>
        <end position="890"/>
    </location>
</feature>
<keyword evidence="12 16" id="KW-1015">Disulfide bond</keyword>
<dbReference type="Proteomes" id="UP000835052">
    <property type="component" value="Unassembled WGS sequence"/>
</dbReference>
<proteinExistence type="inferred from homology"/>
<evidence type="ECO:0000256" key="14">
    <source>
        <dbReference type="ARBA" id="ARBA00023201"/>
    </source>
</evidence>
<dbReference type="Pfam" id="PF00008">
    <property type="entry name" value="EGF"/>
    <property type="match status" value="3"/>
</dbReference>
<sequence>MNLKRILTEKIHTKCPQNTDDPPLGCTGYGYCYPSDRSTDGNGQTQCSDCVCPDDTTQVSNTECQGSTSCTPNPCPSAQYTCAVVNGAAVCSCAPGFTGTDCTMLTTDPCAVTPCLDHGTCTSSGSSYTCTCETGYYGNQCQYAGDPCASMACQHGGTCEMMFDDTSPVCNCPFNYYNTKCQTSRSMTTSYVGCYDDSSADFSNYYVYSTTGIKSGPACMDALEQYRIDNPNSVYNYSTMSGSTGKCLFSTVNTLTAAPSGGLLGGLLDAILQTCSYANVNSGMASVYFLKDLCATEPCGEANDWGQCVQTSSTAYVCVCAPDRTGATCETALPLTPCSGVDCGAGTCAVTDDGIGHYCICENTNQTESCVANPCAADTCLYGGTCVDHGDGTYTCLCLNLYTDTNCGVFEPCYINKCLNGGTCVSNYNILDSTFTCDCTVDWRGDLCEIERMPCDDEPCKNGGECENDRGPPKSFNCTCPSNWEGDDCTTDVDECAVFGPSLCGSKDKAAVCVNTDGSYHCSCSENWTGPRCTTNRIIYEILNATYGYVSDDDLEELTNQLTSDPTLVRDIIPFLIGGYSLETRMNLSWSLEDLFVWVAYEEKIVNLSENFHIWNDKVLGNCFTFNHFNSSSEYLARSPGYSGGLTMQMSVDQSEYLPWIDTAAIQVFISARDEVIASESPRFYVQPSFESRIGLQRTDFKRLGGKYGRCVKSVSEVKSYYYEGSYTTDGCLRSCYQDAVQKACGCMDPRYPMPWTAKSCTLPSKNCIDAMVAKRGDPSKWSECSCPLPCTQTQFTQRYSRLPYVVKPVECSHSHPANVSACIKDNAETVYLRIGLPTLQYQIYVETPAMDFSTFLSQLGGLLGVLMGISIISFIEVAFIIVHILVIVITKRSI</sequence>
<dbReference type="SMART" id="SM00179">
    <property type="entry name" value="EGF_CA"/>
    <property type="match status" value="4"/>
</dbReference>
<comment type="caution">
    <text evidence="16">Lacks conserved residue(s) required for the propagation of feature annotation.</text>
</comment>
<evidence type="ECO:0000259" key="19">
    <source>
        <dbReference type="PROSITE" id="PS50026"/>
    </source>
</evidence>
<evidence type="ECO:0000256" key="4">
    <source>
        <dbReference type="ARBA" id="ARBA00022461"/>
    </source>
</evidence>
<feature type="domain" description="EGF-like" evidence="19">
    <location>
        <begin position="409"/>
        <end position="449"/>
    </location>
</feature>
<dbReference type="GO" id="GO:0005272">
    <property type="term" value="F:sodium channel activity"/>
    <property type="evidence" value="ECO:0007669"/>
    <property type="project" value="UniProtKB-KW"/>
</dbReference>
<dbReference type="PRINTS" id="PR01078">
    <property type="entry name" value="AMINACHANNEL"/>
</dbReference>
<evidence type="ECO:0000256" key="16">
    <source>
        <dbReference type="PROSITE-ProRule" id="PRU00076"/>
    </source>
</evidence>
<dbReference type="Gene3D" id="1.10.287.770">
    <property type="entry name" value="YojJ-like"/>
    <property type="match status" value="1"/>
</dbReference>
<evidence type="ECO:0000256" key="5">
    <source>
        <dbReference type="ARBA" id="ARBA00022536"/>
    </source>
</evidence>
<dbReference type="CDD" id="cd00054">
    <property type="entry name" value="EGF_CA"/>
    <property type="match status" value="3"/>
</dbReference>
<dbReference type="Pfam" id="PF00858">
    <property type="entry name" value="ASC"/>
    <property type="match status" value="1"/>
</dbReference>
<evidence type="ECO:0000313" key="21">
    <source>
        <dbReference type="Proteomes" id="UP000835052"/>
    </source>
</evidence>
<evidence type="ECO:0000256" key="2">
    <source>
        <dbReference type="ARBA" id="ARBA00007193"/>
    </source>
</evidence>
<dbReference type="SMART" id="SM00181">
    <property type="entry name" value="EGF"/>
    <property type="match status" value="9"/>
</dbReference>
<dbReference type="PROSITE" id="PS01186">
    <property type="entry name" value="EGF_2"/>
    <property type="match status" value="2"/>
</dbReference>
<evidence type="ECO:0000256" key="13">
    <source>
        <dbReference type="ARBA" id="ARBA00023180"/>
    </source>
</evidence>
<keyword evidence="6 17" id="KW-0812">Transmembrane</keyword>
<dbReference type="PROSITE" id="PS00022">
    <property type="entry name" value="EGF_1"/>
    <property type="match status" value="6"/>
</dbReference>
<feature type="domain" description="EGF-like" evidence="19">
    <location>
        <begin position="106"/>
        <end position="142"/>
    </location>
</feature>
<keyword evidence="13" id="KW-0325">Glycoprotein</keyword>
<keyword evidence="5 16" id="KW-0245">EGF-like domain</keyword>
<keyword evidence="7" id="KW-0677">Repeat</keyword>
<organism evidence="20 21">
    <name type="scientific">Caenorhabditis auriculariae</name>
    <dbReference type="NCBI Taxonomy" id="2777116"/>
    <lineage>
        <taxon>Eukaryota</taxon>
        <taxon>Metazoa</taxon>
        <taxon>Ecdysozoa</taxon>
        <taxon>Nematoda</taxon>
        <taxon>Chromadorea</taxon>
        <taxon>Rhabditida</taxon>
        <taxon>Rhabditina</taxon>
        <taxon>Rhabditomorpha</taxon>
        <taxon>Rhabditoidea</taxon>
        <taxon>Rhabditidae</taxon>
        <taxon>Peloderinae</taxon>
        <taxon>Caenorhabditis</taxon>
    </lineage>
</organism>
<dbReference type="GO" id="GO:0016020">
    <property type="term" value="C:membrane"/>
    <property type="evidence" value="ECO:0007669"/>
    <property type="project" value="UniProtKB-SubCell"/>
</dbReference>
<dbReference type="GO" id="GO:0005509">
    <property type="term" value="F:calcium ion binding"/>
    <property type="evidence" value="ECO:0007669"/>
    <property type="project" value="InterPro"/>
</dbReference>
<reference evidence="20" key="1">
    <citation type="submission" date="2020-10" db="EMBL/GenBank/DDBJ databases">
        <authorList>
            <person name="Kikuchi T."/>
        </authorList>
    </citation>
    <scope>NUCLEOTIDE SEQUENCE</scope>
    <source>
        <strain evidence="20">NKZ352</strain>
    </source>
</reference>
<evidence type="ECO:0000256" key="1">
    <source>
        <dbReference type="ARBA" id="ARBA00004141"/>
    </source>
</evidence>
<dbReference type="Pfam" id="PF07645">
    <property type="entry name" value="EGF_CA"/>
    <property type="match status" value="1"/>
</dbReference>
<dbReference type="Gene3D" id="2.10.25.10">
    <property type="entry name" value="Laminin"/>
    <property type="match status" value="6"/>
</dbReference>
<evidence type="ECO:0000256" key="6">
    <source>
        <dbReference type="ARBA" id="ARBA00022692"/>
    </source>
</evidence>
<evidence type="ECO:0000256" key="10">
    <source>
        <dbReference type="ARBA" id="ARBA00023065"/>
    </source>
</evidence>
<comment type="similarity">
    <text evidence="2 17">Belongs to the amiloride-sensitive sodium channel (TC 1.A.6) family.</text>
</comment>
<dbReference type="AlphaFoldDB" id="A0A8S1HT57"/>
<gene>
    <name evidence="20" type="ORF">CAUJ_LOCUS14011</name>
</gene>
<keyword evidence="21" id="KW-1185">Reference proteome</keyword>
<evidence type="ECO:0000256" key="11">
    <source>
        <dbReference type="ARBA" id="ARBA00023136"/>
    </source>
</evidence>
<keyword evidence="14 17" id="KW-0739">Sodium transport</keyword>
<dbReference type="PROSITE" id="PS50026">
    <property type="entry name" value="EGF_3"/>
    <property type="match status" value="8"/>
</dbReference>
<evidence type="ECO:0000256" key="8">
    <source>
        <dbReference type="ARBA" id="ARBA00022989"/>
    </source>
</evidence>
<dbReference type="InterPro" id="IPR001881">
    <property type="entry name" value="EGF-like_Ca-bd_dom"/>
</dbReference>
<feature type="domain" description="EGF-like" evidence="19">
    <location>
        <begin position="66"/>
        <end position="103"/>
    </location>
</feature>
<keyword evidence="4 17" id="KW-0894">Sodium channel</keyword>
<evidence type="ECO:0000256" key="12">
    <source>
        <dbReference type="ARBA" id="ARBA00023157"/>
    </source>
</evidence>
<keyword evidence="8 18" id="KW-1133">Transmembrane helix</keyword>
<dbReference type="PANTHER" id="PTHR12916">
    <property type="entry name" value="CYTOCHROME C OXIDASE POLYPEPTIDE VIC-2"/>
    <property type="match status" value="1"/>
</dbReference>
<protein>
    <recommendedName>
        <fullName evidence="19">EGF-like domain-containing protein</fullName>
    </recommendedName>
</protein>
<dbReference type="InterPro" id="IPR001873">
    <property type="entry name" value="ENaC"/>
</dbReference>
<feature type="domain" description="EGF-like" evidence="19">
    <location>
        <begin position="451"/>
        <end position="490"/>
    </location>
</feature>
<evidence type="ECO:0000256" key="18">
    <source>
        <dbReference type="SAM" id="Phobius"/>
    </source>
</evidence>
<dbReference type="PANTHER" id="PTHR12916:SF9">
    <property type="entry name" value="NEUROGENIC LOCUS NOTCH HOMOLOG PROTEIN 1-RELATED"/>
    <property type="match status" value="1"/>
</dbReference>
<dbReference type="EMBL" id="CAJGYM010000115">
    <property type="protein sequence ID" value="CAD6198104.1"/>
    <property type="molecule type" value="Genomic_DNA"/>
</dbReference>
<evidence type="ECO:0000313" key="20">
    <source>
        <dbReference type="EMBL" id="CAD6198104.1"/>
    </source>
</evidence>
<feature type="disulfide bond" evidence="16">
    <location>
        <begin position="524"/>
        <end position="533"/>
    </location>
</feature>
<keyword evidence="9" id="KW-0915">Sodium</keyword>
<evidence type="ECO:0000256" key="15">
    <source>
        <dbReference type="ARBA" id="ARBA00023303"/>
    </source>
</evidence>